<name>A0A1E4SUN5_9ASCO</name>
<dbReference type="EMBL" id="KV453866">
    <property type="protein sequence ID" value="ODV83225.1"/>
    <property type="molecule type" value="Genomic_DNA"/>
</dbReference>
<sequence>MRYHCYMRAYYNYLIVLYNNSSSSNNNNNSNEYYQQADKVKVGYKAVDGAENGVTLLQNPFTKGPDFKADASNNHLIIKGAGTIFLDLIHIMKIHAIDRIQNTKWSTTNDSFDMLIKLNTEVKNLGIEDISLLLKDMWFIQPAKNPAEEEAVMKNACNFCNLFPEYEVGFKIMFALMKFYGRKTKTDIEELKTNNPN</sequence>
<keyword evidence="2" id="KW-1185">Reference proteome</keyword>
<accession>A0A1E4SUN5</accession>
<dbReference type="AlphaFoldDB" id="A0A1E4SUN5"/>
<evidence type="ECO:0000313" key="2">
    <source>
        <dbReference type="Proteomes" id="UP000094801"/>
    </source>
</evidence>
<dbReference type="Proteomes" id="UP000094801">
    <property type="component" value="Unassembled WGS sequence"/>
</dbReference>
<organism evidence="1 2">
    <name type="scientific">[Candida] arabinofermentans NRRL YB-2248</name>
    <dbReference type="NCBI Taxonomy" id="983967"/>
    <lineage>
        <taxon>Eukaryota</taxon>
        <taxon>Fungi</taxon>
        <taxon>Dikarya</taxon>
        <taxon>Ascomycota</taxon>
        <taxon>Saccharomycotina</taxon>
        <taxon>Pichiomycetes</taxon>
        <taxon>Pichiales</taxon>
        <taxon>Pichiaceae</taxon>
        <taxon>Ogataea</taxon>
        <taxon>Ogataea/Candida clade</taxon>
    </lineage>
</organism>
<gene>
    <name evidence="1" type="ORF">CANARDRAFT_9800</name>
</gene>
<reference evidence="2" key="1">
    <citation type="submission" date="2016-04" db="EMBL/GenBank/DDBJ databases">
        <title>Comparative genomics of biotechnologically important yeasts.</title>
        <authorList>
            <consortium name="DOE Joint Genome Institute"/>
            <person name="Riley R."/>
            <person name="Haridas S."/>
            <person name="Wolfe K.H."/>
            <person name="Lopes M.R."/>
            <person name="Hittinger C.T."/>
            <person name="Goker M."/>
            <person name="Salamov A."/>
            <person name="Wisecaver J."/>
            <person name="Long T.M."/>
            <person name="Aerts A.L."/>
            <person name="Barry K."/>
            <person name="Choi C."/>
            <person name="Clum A."/>
            <person name="Coughlan A.Y."/>
            <person name="Deshpande S."/>
            <person name="Douglass A.P."/>
            <person name="Hanson S.J."/>
            <person name="Klenk H.-P."/>
            <person name="Labutti K."/>
            <person name="Lapidus A."/>
            <person name="Lindquist E."/>
            <person name="Lipzen A."/>
            <person name="Meier-Kolthoff J.P."/>
            <person name="Ohm R.A."/>
            <person name="Otillar R.P."/>
            <person name="Pangilinan J."/>
            <person name="Peng Y."/>
            <person name="Rokas A."/>
            <person name="Rosa C.A."/>
            <person name="Scheuner C."/>
            <person name="Sibirny A.A."/>
            <person name="Slot J.C."/>
            <person name="Stielow J.B."/>
            <person name="Sun H."/>
            <person name="Kurtzman C.P."/>
            <person name="Blackwell M."/>
            <person name="Grigoriev I.V."/>
            <person name="Jeffries T.W."/>
        </authorList>
    </citation>
    <scope>NUCLEOTIDE SEQUENCE [LARGE SCALE GENOMIC DNA]</scope>
    <source>
        <strain evidence="2">NRRL YB-2248</strain>
    </source>
</reference>
<protein>
    <submittedName>
        <fullName evidence="1">Uncharacterized protein</fullName>
    </submittedName>
</protein>
<evidence type="ECO:0000313" key="1">
    <source>
        <dbReference type="EMBL" id="ODV83225.1"/>
    </source>
</evidence>
<proteinExistence type="predicted"/>